<dbReference type="EC" id="2.3.-.-" evidence="2"/>
<dbReference type="EMBL" id="JBHLWP010000013">
    <property type="protein sequence ID" value="MFC0253341.1"/>
    <property type="molecule type" value="Genomic_DNA"/>
</dbReference>
<comment type="caution">
    <text evidence="2">The sequence shown here is derived from an EMBL/GenBank/DDBJ whole genome shotgun (WGS) entry which is preliminary data.</text>
</comment>
<keyword evidence="3" id="KW-1185">Reference proteome</keyword>
<dbReference type="RefSeq" id="WP_379680373.1">
    <property type="nucleotide sequence ID" value="NZ_JBHLWP010000013.1"/>
</dbReference>
<gene>
    <name evidence="2" type="ORF">ACFFJK_15690</name>
</gene>
<dbReference type="Gene3D" id="3.40.630.30">
    <property type="match status" value="1"/>
</dbReference>
<dbReference type="PANTHER" id="PTHR43792:SF1">
    <property type="entry name" value="N-ACETYLTRANSFERASE DOMAIN-CONTAINING PROTEIN"/>
    <property type="match status" value="1"/>
</dbReference>
<dbReference type="InterPro" id="IPR016181">
    <property type="entry name" value="Acyl_CoA_acyltransferase"/>
</dbReference>
<keyword evidence="2" id="KW-0808">Transferase</keyword>
<keyword evidence="2" id="KW-0012">Acyltransferase</keyword>
<dbReference type="InterPro" id="IPR051531">
    <property type="entry name" value="N-acetyltransferase"/>
</dbReference>
<feature type="domain" description="N-acetyltransferase" evidence="1">
    <location>
        <begin position="22"/>
        <end position="184"/>
    </location>
</feature>
<dbReference type="CDD" id="cd04301">
    <property type="entry name" value="NAT_SF"/>
    <property type="match status" value="1"/>
</dbReference>
<reference evidence="2 3" key="1">
    <citation type="submission" date="2024-09" db="EMBL/GenBank/DDBJ databases">
        <authorList>
            <person name="Sun Q."/>
            <person name="Mori K."/>
        </authorList>
    </citation>
    <scope>NUCLEOTIDE SEQUENCE [LARGE SCALE GENOMIC DNA]</scope>
    <source>
        <strain evidence="2 3">CCM 7792</strain>
    </source>
</reference>
<evidence type="ECO:0000313" key="2">
    <source>
        <dbReference type="EMBL" id="MFC0253341.1"/>
    </source>
</evidence>
<dbReference type="PROSITE" id="PS51186">
    <property type="entry name" value="GNAT"/>
    <property type="match status" value="1"/>
</dbReference>
<dbReference type="SUPFAM" id="SSF55729">
    <property type="entry name" value="Acyl-CoA N-acyltransferases (Nat)"/>
    <property type="match status" value="1"/>
</dbReference>
<dbReference type="PANTHER" id="PTHR43792">
    <property type="entry name" value="GNAT FAMILY, PUTATIVE (AFU_ORTHOLOGUE AFUA_3G00765)-RELATED-RELATED"/>
    <property type="match status" value="1"/>
</dbReference>
<protein>
    <submittedName>
        <fullName evidence="2">GNAT family N-acetyltransferase</fullName>
        <ecNumber evidence="2">2.3.-.-</ecNumber>
    </submittedName>
</protein>
<dbReference type="GO" id="GO:0016746">
    <property type="term" value="F:acyltransferase activity"/>
    <property type="evidence" value="ECO:0007669"/>
    <property type="project" value="UniProtKB-KW"/>
</dbReference>
<dbReference type="InterPro" id="IPR000182">
    <property type="entry name" value="GNAT_dom"/>
</dbReference>
<name>A0ABV6FIX0_9BURK</name>
<evidence type="ECO:0000313" key="3">
    <source>
        <dbReference type="Proteomes" id="UP001589773"/>
    </source>
</evidence>
<dbReference type="Pfam" id="PF13302">
    <property type="entry name" value="Acetyltransf_3"/>
    <property type="match status" value="1"/>
</dbReference>
<organism evidence="2 3">
    <name type="scientific">Massilia consociata</name>
    <dbReference type="NCBI Taxonomy" id="760117"/>
    <lineage>
        <taxon>Bacteria</taxon>
        <taxon>Pseudomonadati</taxon>
        <taxon>Pseudomonadota</taxon>
        <taxon>Betaproteobacteria</taxon>
        <taxon>Burkholderiales</taxon>
        <taxon>Oxalobacteraceae</taxon>
        <taxon>Telluria group</taxon>
        <taxon>Massilia</taxon>
    </lineage>
</organism>
<evidence type="ECO:0000259" key="1">
    <source>
        <dbReference type="PROSITE" id="PS51186"/>
    </source>
</evidence>
<accession>A0ABV6FIX0</accession>
<proteinExistence type="predicted"/>
<sequence>MSVAAPATPPGTLPDLGRTGRLRLRLVETRDAPVYLELLNDPAFIEHIGDRGVRTIEAAVKSIEEGPVAMQRARGHSMYMVELLDGGVPLGLCGLIKRDALEDVDIGYAFLSRHRGQGYAFEAAQAVVAHARSLGIPRLAAITTPGNTASIALLRKLGMRFEGARVLAAGEPALNLYRMDLLPAQVAQG</sequence>
<dbReference type="Proteomes" id="UP001589773">
    <property type="component" value="Unassembled WGS sequence"/>
</dbReference>